<dbReference type="Proteomes" id="UP000006054">
    <property type="component" value="Chromosome"/>
</dbReference>
<organism evidence="13 14">
    <name type="scientific">Bernardetia litoralis (strain ATCC 23117 / DSM 6794 / NBRC 15988 / NCIMB 1366 / Fx l1 / Sio-4)</name>
    <name type="common">Flexibacter litoralis</name>
    <dbReference type="NCBI Taxonomy" id="880071"/>
    <lineage>
        <taxon>Bacteria</taxon>
        <taxon>Pseudomonadati</taxon>
        <taxon>Bacteroidota</taxon>
        <taxon>Cytophagia</taxon>
        <taxon>Cytophagales</taxon>
        <taxon>Bernardetiaceae</taxon>
        <taxon>Bernardetia</taxon>
    </lineage>
</organism>
<evidence type="ECO:0000313" key="14">
    <source>
        <dbReference type="Proteomes" id="UP000006054"/>
    </source>
</evidence>
<dbReference type="KEGG" id="fli:Fleli_3106"/>
<feature type="active site" description="Charge relay system" evidence="8">
    <location>
        <position position="1063"/>
    </location>
</feature>
<evidence type="ECO:0000256" key="8">
    <source>
        <dbReference type="PIRSR" id="PIRSR036421-1"/>
    </source>
</evidence>
<dbReference type="Pfam" id="PF14685">
    <property type="entry name" value="PDZ_Tricorn"/>
    <property type="match status" value="1"/>
</dbReference>
<evidence type="ECO:0000256" key="9">
    <source>
        <dbReference type="PIRSR" id="PIRSR036421-3"/>
    </source>
</evidence>
<dbReference type="InterPro" id="IPR036034">
    <property type="entry name" value="PDZ_sf"/>
</dbReference>
<gene>
    <name evidence="13" type="ordered locus">Fleli_3106</name>
</gene>
<dbReference type="STRING" id="880071.Fleli_3106"/>
<dbReference type="InterPro" id="IPR029045">
    <property type="entry name" value="ClpP/crotonase-like_dom_sf"/>
</dbReference>
<evidence type="ECO:0000256" key="4">
    <source>
        <dbReference type="ARBA" id="ARBA00022670"/>
    </source>
</evidence>
<dbReference type="GO" id="GO:0005737">
    <property type="term" value="C:cytoplasm"/>
    <property type="evidence" value="ECO:0007669"/>
    <property type="project" value="UniProtKB-SubCell"/>
</dbReference>
<dbReference type="Gene3D" id="3.90.226.10">
    <property type="entry name" value="2-enoyl-CoA Hydratase, Chain A, domain 1"/>
    <property type="match status" value="1"/>
</dbReference>
<keyword evidence="5 7" id="KW-0378">Hydrolase</keyword>
<feature type="signal peptide" evidence="11">
    <location>
        <begin position="1"/>
        <end position="25"/>
    </location>
</feature>
<dbReference type="eggNOG" id="COG0793">
    <property type="taxonomic scope" value="Bacteria"/>
</dbReference>
<feature type="region of interest" description="Disordered" evidence="10">
    <location>
        <begin position="589"/>
        <end position="609"/>
    </location>
</feature>
<reference evidence="14" key="1">
    <citation type="submission" date="2012-06" db="EMBL/GenBank/DDBJ databases">
        <title>The complete genome of Flexibacter litoralis DSM 6794.</title>
        <authorList>
            <person name="Lucas S."/>
            <person name="Copeland A."/>
            <person name="Lapidus A."/>
            <person name="Glavina del Rio T."/>
            <person name="Dalin E."/>
            <person name="Tice H."/>
            <person name="Bruce D."/>
            <person name="Goodwin L."/>
            <person name="Pitluck S."/>
            <person name="Peters L."/>
            <person name="Ovchinnikova G."/>
            <person name="Lu M."/>
            <person name="Kyrpides N."/>
            <person name="Mavromatis K."/>
            <person name="Ivanova N."/>
            <person name="Brettin T."/>
            <person name="Detter J.C."/>
            <person name="Han C."/>
            <person name="Larimer F."/>
            <person name="Land M."/>
            <person name="Hauser L."/>
            <person name="Markowitz V."/>
            <person name="Cheng J.-F."/>
            <person name="Hugenholtz P."/>
            <person name="Woyke T."/>
            <person name="Wu D."/>
            <person name="Spring S."/>
            <person name="Lang E."/>
            <person name="Kopitz M."/>
            <person name="Brambilla E."/>
            <person name="Klenk H.-P."/>
            <person name="Eisen J.A."/>
        </authorList>
    </citation>
    <scope>NUCLEOTIDE SEQUENCE [LARGE SCALE GENOMIC DNA]</scope>
    <source>
        <strain evidence="14">ATCC 23117 / DSM 6794 / NBRC 15988 / NCIMB 1366 / Sio-4</strain>
    </source>
</reference>
<dbReference type="Gene3D" id="2.120.10.60">
    <property type="entry name" value="Tricorn protease N-terminal domain"/>
    <property type="match status" value="2"/>
</dbReference>
<evidence type="ECO:0000256" key="2">
    <source>
        <dbReference type="ARBA" id="ARBA00008524"/>
    </source>
</evidence>
<dbReference type="PANTHER" id="PTHR43253">
    <property type="entry name" value="TRICORN PROTEASE HOMOLOG 2-RELATED"/>
    <property type="match status" value="1"/>
</dbReference>
<dbReference type="Pfam" id="PF26549">
    <property type="entry name" value="Tricorn_N"/>
    <property type="match status" value="1"/>
</dbReference>
<feature type="domain" description="Tail specific protease" evidence="12">
    <location>
        <begin position="867"/>
        <end position="1074"/>
    </location>
</feature>
<sequence precursor="true">MNILTKSSNWILAILALVFAVPAFAQEAQTDENNPLWMRYSTISPNGQNIAFCYKGDIYKVDANGGRASLLTLHDAYDVNPVWSPDGKMMAFASDRFGNKDVFVMSADGGEPKRLTIHSANDTPVAFSPDGKFVYFNSYRMPTKSDVAFPFGGFEQLYKVAIDAPTGNNRPEMVINETTQKGNFNAAGNKLVYEDRKGYENEWRKHHISSVARDIWVYDMAAKTHTQLTKNLEEDRNPVWVGDDVYFLSEKGGVENDKVSMNIFKMSSASPSTQTQITTLKNHPVRFLSASNEKTLCFGYNGEIYTMKDGSEPKKVAIQIAQDNRYNKVAFKNIRGGITDMAVSSNGKEIAFIVRGEVFVTAVENGYTKQITNTPEQERNVDFSPDGKALIYSAERNGSWNVYQTKLAREEEKYFYAATVLNETQITATKNESFQPLFSPDGKEVAYIEDRKSLKVINLASKEVRTITEKLSYSYSDGDQYYTWSPDSKWFLITYEPNKAWIPQVGLVAATGKEEIKNLTNSGYNDAAPRFAMNGKGFYWMSDKAGLRSHGSWGSEYDAYIQFFEEDEWKKFTMSKEEYTLWKELDGDKDKEEGKDDKKGKKEDKDEAKKDEKVETLTFDWTGFEDRKERLTSHASRMSDAALTPKGDKLYYLTSFEKGADLWVEDLRKKETKLVLKLGVRGGSLLMDKEGKKLYLLANGSVKVIDLASNKPKSVSINAKMQLNAAAEREYMFEHMWRQVREKFYVTDIHGVDWDFYKKEYARFLPHINNNYDFAEMGSELLGELNASHTGTRYGHFDPNGDRTAVLGAFYDDSYTGNGLKIAEVLNKSPLQKANKEIAAGDVIQKIDGVEITPTMNYHSLLNRKADERTLLTILDAKTNTTKEVIVLPINTWEERQLLYERWVNTRREETEKLSDGKVGYVHVRGMNSNSFREVFSEALGRHGNKKALIVDTRFNGGGWLHDDLATFLSGKQYFEIVPRGEKIGTEPMFKWNKPSTVLMNEGNYSDANIFPYVYQHLKIGKLIGMPVAGTGTAVWWERLIDPTIVFGIPQVGIIRTDGKYMENTELIPDIEIKNNPTPQSIGKDEQLEGAVKEMLEVTK</sequence>
<dbReference type="InterPro" id="IPR012393">
    <property type="entry name" value="Tricorn_protease"/>
</dbReference>
<dbReference type="SUPFAM" id="SSF50156">
    <property type="entry name" value="PDZ domain-like"/>
    <property type="match status" value="1"/>
</dbReference>
<dbReference type="OrthoDB" id="9815657at2"/>
<dbReference type="eggNOG" id="COG4946">
    <property type="taxonomic scope" value="Bacteria"/>
</dbReference>
<proteinExistence type="inferred from homology"/>
<feature type="chain" id="PRO_5003686113" description="Tricorn protease homolog" evidence="11">
    <location>
        <begin position="26"/>
        <end position="1100"/>
    </location>
</feature>
<evidence type="ECO:0000256" key="10">
    <source>
        <dbReference type="SAM" id="MobiDB-lite"/>
    </source>
</evidence>
<comment type="subcellular location">
    <subcellularLocation>
        <location evidence="1 7">Cytoplasm</location>
    </subcellularLocation>
</comment>
<keyword evidence="4 7" id="KW-0645">Protease</keyword>
<accession>I4ANB1</accession>
<keyword evidence="6 7" id="KW-0720">Serine protease</keyword>
<dbReference type="SUPFAM" id="SSF50969">
    <property type="entry name" value="YVTN repeat-like/Quinoprotein amine dehydrogenase"/>
    <property type="match status" value="1"/>
</dbReference>
<dbReference type="SUPFAM" id="SSF52096">
    <property type="entry name" value="ClpP/crotonase"/>
    <property type="match status" value="1"/>
</dbReference>
<dbReference type="CDD" id="cd07562">
    <property type="entry name" value="Peptidase_S41_TRI"/>
    <property type="match status" value="1"/>
</dbReference>
<dbReference type="EMBL" id="CP003345">
    <property type="protein sequence ID" value="AFM05446.1"/>
    <property type="molecule type" value="Genomic_DNA"/>
</dbReference>
<dbReference type="Gene3D" id="3.30.750.44">
    <property type="match status" value="1"/>
</dbReference>
<dbReference type="InterPro" id="IPR005151">
    <property type="entry name" value="Tail-specific_protease"/>
</dbReference>
<comment type="similarity">
    <text evidence="2 7">Belongs to the peptidase S41B family.</text>
</comment>
<dbReference type="GO" id="GO:0008236">
    <property type="term" value="F:serine-type peptidase activity"/>
    <property type="evidence" value="ECO:0007669"/>
    <property type="project" value="UniProtKB-UniRule"/>
</dbReference>
<protein>
    <recommendedName>
        <fullName evidence="7">Tricorn protease homolog</fullName>
        <ecNumber evidence="7">3.4.21.-</ecNumber>
    </recommendedName>
</protein>
<feature type="active site" description="Charge relay system" evidence="8">
    <location>
        <position position="789"/>
    </location>
</feature>
<evidence type="ECO:0000259" key="12">
    <source>
        <dbReference type="SMART" id="SM00245"/>
    </source>
</evidence>
<keyword evidence="11" id="KW-0732">Signal</keyword>
<dbReference type="Pfam" id="PF03572">
    <property type="entry name" value="Peptidase_S41"/>
    <property type="match status" value="1"/>
</dbReference>
<dbReference type="GO" id="GO:0006508">
    <property type="term" value="P:proteolysis"/>
    <property type="evidence" value="ECO:0007669"/>
    <property type="project" value="UniProtKB-UniRule"/>
</dbReference>
<dbReference type="PATRIC" id="fig|880071.3.peg.3102"/>
<comment type="function">
    <text evidence="7">Degrades oligopeptides.</text>
</comment>
<evidence type="ECO:0000256" key="5">
    <source>
        <dbReference type="ARBA" id="ARBA00022801"/>
    </source>
</evidence>
<dbReference type="Gene3D" id="2.120.10.30">
    <property type="entry name" value="TolB, C-terminal domain"/>
    <property type="match status" value="1"/>
</dbReference>
<dbReference type="SMART" id="SM00245">
    <property type="entry name" value="TSPc"/>
    <property type="match status" value="1"/>
</dbReference>
<evidence type="ECO:0000256" key="6">
    <source>
        <dbReference type="ARBA" id="ARBA00022825"/>
    </source>
</evidence>
<evidence type="ECO:0000256" key="1">
    <source>
        <dbReference type="ARBA" id="ARBA00004496"/>
    </source>
</evidence>
<keyword evidence="14" id="KW-1185">Reference proteome</keyword>
<dbReference type="PANTHER" id="PTHR43253:SF1">
    <property type="entry name" value="TRICORN PROTEASE HOMOLOG 2-RELATED"/>
    <property type="match status" value="1"/>
</dbReference>
<keyword evidence="3 7" id="KW-0963">Cytoplasm</keyword>
<dbReference type="InterPro" id="IPR011042">
    <property type="entry name" value="6-blade_b-propeller_TolB-like"/>
</dbReference>
<dbReference type="SUPFAM" id="SSF82171">
    <property type="entry name" value="DPP6 N-terminal domain-like"/>
    <property type="match status" value="1"/>
</dbReference>
<name>I4ANB1_BERLS</name>
<dbReference type="InterPro" id="IPR028204">
    <property type="entry name" value="Tricorn_C1"/>
</dbReference>
<dbReference type="Pfam" id="PF26550">
    <property type="entry name" value="Tricorn_2nd"/>
    <property type="match status" value="1"/>
</dbReference>
<dbReference type="InterPro" id="IPR029414">
    <property type="entry name" value="Tricorn_PDZ"/>
</dbReference>
<evidence type="ECO:0000256" key="11">
    <source>
        <dbReference type="SAM" id="SignalP"/>
    </source>
</evidence>
<feature type="active site" description="Nucleophile" evidence="8">
    <location>
        <position position="1006"/>
    </location>
</feature>
<dbReference type="RefSeq" id="WP_014798877.1">
    <property type="nucleotide sequence ID" value="NC_018018.1"/>
</dbReference>
<dbReference type="Gene3D" id="2.30.42.10">
    <property type="match status" value="1"/>
</dbReference>
<dbReference type="PIRSF" id="PIRSF036421">
    <property type="entry name" value="Tricorn_protease"/>
    <property type="match status" value="1"/>
</dbReference>
<feature type="site" description="Transition state stabilizer; via amide nitrogen" evidence="9">
    <location>
        <position position="1007"/>
    </location>
</feature>
<dbReference type="HOGENOM" id="CLU_005503_0_0_10"/>
<evidence type="ECO:0000256" key="7">
    <source>
        <dbReference type="PIRNR" id="PIRNR036421"/>
    </source>
</evidence>
<evidence type="ECO:0000313" key="13">
    <source>
        <dbReference type="EMBL" id="AFM05446.1"/>
    </source>
</evidence>
<evidence type="ECO:0000256" key="3">
    <source>
        <dbReference type="ARBA" id="ARBA00022490"/>
    </source>
</evidence>
<dbReference type="InterPro" id="IPR011044">
    <property type="entry name" value="Quino_amine_DH_bsu"/>
</dbReference>
<dbReference type="AlphaFoldDB" id="I4ANB1"/>
<dbReference type="Pfam" id="PF14684">
    <property type="entry name" value="Tricorn_C1"/>
    <property type="match status" value="1"/>
</dbReference>
<dbReference type="EC" id="3.4.21.-" evidence="7"/>